<dbReference type="OrthoDB" id="1937916at2759"/>
<organism evidence="9 10">
    <name type="scientific">Musa acuminata subsp. malaccensis</name>
    <name type="common">Wild banana</name>
    <name type="synonym">Musa malaccensis</name>
    <dbReference type="NCBI Taxonomy" id="214687"/>
    <lineage>
        <taxon>Eukaryota</taxon>
        <taxon>Viridiplantae</taxon>
        <taxon>Streptophyta</taxon>
        <taxon>Embryophyta</taxon>
        <taxon>Tracheophyta</taxon>
        <taxon>Spermatophyta</taxon>
        <taxon>Magnoliopsida</taxon>
        <taxon>Liliopsida</taxon>
        <taxon>Zingiberales</taxon>
        <taxon>Musaceae</taxon>
        <taxon>Musa</taxon>
    </lineage>
</organism>
<sequence length="86" mass="9460">MLIVPTRSRSHRILQGPRRAREPSVAEGGRRNLMGRGSRPPRCTSKCGNCTPCLPVQVAVPPGAPATFEYYPVAWRCKCGAHLFMP</sequence>
<evidence type="ECO:0000313" key="9">
    <source>
        <dbReference type="EnsemblPlants" id="Ma06_p34210.1"/>
    </source>
</evidence>
<evidence type="ECO:0000256" key="4">
    <source>
        <dbReference type="ARBA" id="ARBA00022729"/>
    </source>
</evidence>
<gene>
    <name evidence="8" type="ORF">GSMUA_180420.1</name>
</gene>
<dbReference type="Proteomes" id="UP000012960">
    <property type="component" value="Unplaced"/>
</dbReference>
<dbReference type="PANTHER" id="PTHR33109">
    <property type="entry name" value="EPIDERMAL PATTERNING FACTOR-LIKE PROTEIN 4"/>
    <property type="match status" value="1"/>
</dbReference>
<evidence type="ECO:0000256" key="3">
    <source>
        <dbReference type="ARBA" id="ARBA00022525"/>
    </source>
</evidence>
<keyword evidence="3 6" id="KW-0964">Secreted</keyword>
<keyword evidence="10" id="KW-1185">Reference proteome</keyword>
<keyword evidence="5" id="KW-1015">Disulfide bond</keyword>
<reference evidence="9" key="2">
    <citation type="submission" date="2021-05" db="UniProtKB">
        <authorList>
            <consortium name="EnsemblPlants"/>
        </authorList>
    </citation>
    <scope>IDENTIFICATION</scope>
    <source>
        <strain evidence="9">subsp. malaccensis</strain>
    </source>
</reference>
<dbReference type="EMBL" id="HG996471">
    <property type="protein sequence ID" value="CAG1848247.1"/>
    <property type="molecule type" value="Genomic_DNA"/>
</dbReference>
<evidence type="ECO:0000256" key="1">
    <source>
        <dbReference type="ARBA" id="ARBA00004613"/>
    </source>
</evidence>
<evidence type="ECO:0000313" key="8">
    <source>
        <dbReference type="EMBL" id="CAG1848247.1"/>
    </source>
</evidence>
<feature type="compositionally biased region" description="Basic and acidic residues" evidence="7">
    <location>
        <begin position="19"/>
        <end position="30"/>
    </location>
</feature>
<dbReference type="GO" id="GO:0010052">
    <property type="term" value="P:guard cell differentiation"/>
    <property type="evidence" value="ECO:0000318"/>
    <property type="project" value="GO_Central"/>
</dbReference>
<dbReference type="Pfam" id="PF17181">
    <property type="entry name" value="EPF"/>
    <property type="match status" value="1"/>
</dbReference>
<dbReference type="OMA" id="WKEEFER"/>
<protein>
    <recommendedName>
        <fullName evidence="6">Epidermal patterning factor-like protein</fullName>
    </recommendedName>
</protein>
<evidence type="ECO:0000256" key="7">
    <source>
        <dbReference type="SAM" id="MobiDB-lite"/>
    </source>
</evidence>
<keyword evidence="6" id="KW-0217">Developmental protein</keyword>
<keyword evidence="4" id="KW-0732">Signal</keyword>
<evidence type="ECO:0000256" key="6">
    <source>
        <dbReference type="RuleBase" id="RU367102"/>
    </source>
</evidence>
<evidence type="ECO:0000256" key="2">
    <source>
        <dbReference type="ARBA" id="ARBA00008127"/>
    </source>
</evidence>
<comment type="subcellular location">
    <subcellularLocation>
        <location evidence="1 6">Secreted</location>
    </subcellularLocation>
</comment>
<dbReference type="AlphaFoldDB" id="A0A804JNJ7"/>
<dbReference type="InterPro" id="IPR039455">
    <property type="entry name" value="EPFL"/>
</dbReference>
<proteinExistence type="inferred from homology"/>
<dbReference type="Gramene" id="Ma06_t34210.1">
    <property type="protein sequence ID" value="Ma06_p34210.1"/>
    <property type="gene ID" value="Ma06_g34210"/>
</dbReference>
<dbReference type="EnsemblPlants" id="Ma06_t34210.1">
    <property type="protein sequence ID" value="Ma06_p34210.1"/>
    <property type="gene ID" value="Ma06_g34210"/>
</dbReference>
<dbReference type="PANTHER" id="PTHR33109:SF4">
    <property type="entry name" value="EPIDERMAL PATTERNING FACTOR-LIKE PROTEIN 6"/>
    <property type="match status" value="1"/>
</dbReference>
<evidence type="ECO:0000256" key="5">
    <source>
        <dbReference type="ARBA" id="ARBA00023157"/>
    </source>
</evidence>
<reference evidence="8" key="1">
    <citation type="submission" date="2021-03" db="EMBL/GenBank/DDBJ databases">
        <authorList>
            <consortium name="Genoscope - CEA"/>
            <person name="William W."/>
        </authorList>
    </citation>
    <scope>NUCLEOTIDE SEQUENCE</scope>
    <source>
        <strain evidence="8">Doubled-haploid Pahang</strain>
    </source>
</reference>
<name>A0A804JNJ7_MUSAM</name>
<comment type="similarity">
    <text evidence="2 6">Belongs to the plant cysteine rich small secretory peptide family. Epidermal patterning factor subfamily.</text>
</comment>
<dbReference type="GO" id="GO:0005576">
    <property type="term" value="C:extracellular region"/>
    <property type="evidence" value="ECO:0007669"/>
    <property type="project" value="UniProtKB-SubCell"/>
</dbReference>
<comment type="function">
    <text evidence="6">Controls stomatal patterning.</text>
</comment>
<accession>A0A804JNJ7</accession>
<evidence type="ECO:0000313" key="10">
    <source>
        <dbReference type="Proteomes" id="UP000012960"/>
    </source>
</evidence>
<feature type="region of interest" description="Disordered" evidence="7">
    <location>
        <begin position="1"/>
        <end position="39"/>
    </location>
</feature>